<proteinExistence type="predicted"/>
<comment type="caution">
    <text evidence="2">The sequence shown here is derived from an EMBL/GenBank/DDBJ whole genome shotgun (WGS) entry which is preliminary data.</text>
</comment>
<keyword evidence="1" id="KW-0472">Membrane</keyword>
<feature type="transmembrane region" description="Helical" evidence="1">
    <location>
        <begin position="14"/>
        <end position="31"/>
    </location>
</feature>
<reference evidence="3" key="1">
    <citation type="journal article" date="2019" name="Int. J. Syst. Evol. Microbiol.">
        <title>The Global Catalogue of Microorganisms (GCM) 10K type strain sequencing project: providing services to taxonomists for standard genome sequencing and annotation.</title>
        <authorList>
            <consortium name="The Broad Institute Genomics Platform"/>
            <consortium name="The Broad Institute Genome Sequencing Center for Infectious Disease"/>
            <person name="Wu L."/>
            <person name="Ma J."/>
        </authorList>
    </citation>
    <scope>NUCLEOTIDE SEQUENCE [LARGE SCALE GENOMIC DNA]</scope>
    <source>
        <strain evidence="3">WYCCWR 12678</strain>
    </source>
</reference>
<dbReference type="RefSeq" id="WP_380028973.1">
    <property type="nucleotide sequence ID" value="NZ_JBHSHC010000149.1"/>
</dbReference>
<sequence>MLDYIVTSLTGENSIKIIIFLYVFSGLINLIKISGGIKGFVEVACTLFPLLLVQCLPGDIFTSPFSDTTVTVAKILDLPVLK</sequence>
<protein>
    <submittedName>
        <fullName evidence="2">Uncharacterized protein</fullName>
    </submittedName>
</protein>
<evidence type="ECO:0000256" key="1">
    <source>
        <dbReference type="SAM" id="Phobius"/>
    </source>
</evidence>
<accession>A0ABV9Q9H2</accession>
<keyword evidence="1" id="KW-1133">Transmembrane helix</keyword>
<gene>
    <name evidence="2" type="ORF">ACFO8Q_21620</name>
</gene>
<dbReference type="Proteomes" id="UP001596002">
    <property type="component" value="Unassembled WGS sequence"/>
</dbReference>
<organism evidence="2 3">
    <name type="scientific">Effusibacillus consociatus</name>
    <dbReference type="NCBI Taxonomy" id="1117041"/>
    <lineage>
        <taxon>Bacteria</taxon>
        <taxon>Bacillati</taxon>
        <taxon>Bacillota</taxon>
        <taxon>Bacilli</taxon>
        <taxon>Bacillales</taxon>
        <taxon>Alicyclobacillaceae</taxon>
        <taxon>Effusibacillus</taxon>
    </lineage>
</organism>
<keyword evidence="1" id="KW-0812">Transmembrane</keyword>
<evidence type="ECO:0000313" key="3">
    <source>
        <dbReference type="Proteomes" id="UP001596002"/>
    </source>
</evidence>
<name>A0ABV9Q9H2_9BACL</name>
<evidence type="ECO:0000313" key="2">
    <source>
        <dbReference type="EMBL" id="MFC4769907.1"/>
    </source>
</evidence>
<dbReference type="EMBL" id="JBHSHC010000149">
    <property type="protein sequence ID" value="MFC4769907.1"/>
    <property type="molecule type" value="Genomic_DNA"/>
</dbReference>
<keyword evidence="3" id="KW-1185">Reference proteome</keyword>